<keyword evidence="1" id="KW-1133">Transmembrane helix</keyword>
<feature type="transmembrane region" description="Helical" evidence="1">
    <location>
        <begin position="38"/>
        <end position="56"/>
    </location>
</feature>
<keyword evidence="1" id="KW-0812">Transmembrane</keyword>
<reference evidence="2 3" key="1">
    <citation type="submission" date="2019-01" db="EMBL/GenBank/DDBJ databases">
        <title>Halorientalis sp. F13-25 a new haloarchaeum isolated from hypersaline water.</title>
        <authorList>
            <person name="Ana D.-V."/>
            <person name="Cristina S.-P."/>
            <person name="Antonio V."/>
        </authorList>
    </citation>
    <scope>NUCLEOTIDE SEQUENCE [LARGE SCALE GENOMIC DNA]</scope>
    <source>
        <strain evidence="2 3">F13-25</strain>
    </source>
</reference>
<keyword evidence="3" id="KW-1185">Reference proteome</keyword>
<dbReference type="Proteomes" id="UP000289691">
    <property type="component" value="Unassembled WGS sequence"/>
</dbReference>
<keyword evidence="1" id="KW-0472">Membrane</keyword>
<name>A0A498KVB5_9EURY</name>
<evidence type="ECO:0000313" key="3">
    <source>
        <dbReference type="Proteomes" id="UP000289691"/>
    </source>
</evidence>
<dbReference type="AlphaFoldDB" id="A0A498KVB5"/>
<evidence type="ECO:0000313" key="2">
    <source>
        <dbReference type="EMBL" id="RXK49137.1"/>
    </source>
</evidence>
<dbReference type="OrthoDB" id="234189at2157"/>
<evidence type="ECO:0000256" key="1">
    <source>
        <dbReference type="SAM" id="Phobius"/>
    </source>
</evidence>
<feature type="transmembrane region" description="Helical" evidence="1">
    <location>
        <begin position="7"/>
        <end position="32"/>
    </location>
</feature>
<protein>
    <submittedName>
        <fullName evidence="2">CbaC protein</fullName>
    </submittedName>
</protein>
<proteinExistence type="predicted"/>
<sequence length="65" mass="6863">MSRLSPASLLIVGAFMVPLFIELPVVLSFVGVNLPMEVSLGMGVVAFAMVLVWSEVSEKPEAADA</sequence>
<dbReference type="EMBL" id="RDFA01000003">
    <property type="protein sequence ID" value="RXK49137.1"/>
    <property type="molecule type" value="Genomic_DNA"/>
</dbReference>
<organism evidence="2 3">
    <name type="scientific">Halorientalis pallida</name>
    <dbReference type="NCBI Taxonomy" id="2479928"/>
    <lineage>
        <taxon>Archaea</taxon>
        <taxon>Methanobacteriati</taxon>
        <taxon>Methanobacteriota</taxon>
        <taxon>Stenosarchaea group</taxon>
        <taxon>Halobacteria</taxon>
        <taxon>Halobacteriales</taxon>
        <taxon>Haloarculaceae</taxon>
        <taxon>Halorientalis</taxon>
    </lineage>
</organism>
<comment type="caution">
    <text evidence="2">The sequence shown here is derived from an EMBL/GenBank/DDBJ whole genome shotgun (WGS) entry which is preliminary data.</text>
</comment>
<dbReference type="RefSeq" id="WP_129068733.1">
    <property type="nucleotide sequence ID" value="NZ_RDFA01000003.1"/>
</dbReference>
<accession>A0A498KVB5</accession>
<gene>
    <name evidence="2" type="ORF">EAF64_09420</name>
</gene>